<evidence type="ECO:0000259" key="3">
    <source>
        <dbReference type="PROSITE" id="PS50056"/>
    </source>
</evidence>
<gene>
    <name evidence="4" type="ORF">HYH02_004864</name>
</gene>
<dbReference type="InterPro" id="IPR057023">
    <property type="entry name" value="PTP-SAK"/>
</dbReference>
<evidence type="ECO:0000313" key="4">
    <source>
        <dbReference type="EMBL" id="KAG2450359.1"/>
    </source>
</evidence>
<feature type="region of interest" description="Disordered" evidence="2">
    <location>
        <begin position="275"/>
        <end position="329"/>
    </location>
</feature>
<dbReference type="SUPFAM" id="SSF52799">
    <property type="entry name" value="(Phosphotyrosine protein) phosphatases II"/>
    <property type="match status" value="1"/>
</dbReference>
<dbReference type="AlphaFoldDB" id="A0A835WM76"/>
<dbReference type="InterPro" id="IPR050561">
    <property type="entry name" value="PTP"/>
</dbReference>
<dbReference type="Gene3D" id="3.90.190.10">
    <property type="entry name" value="Protein tyrosine phosphatase superfamily"/>
    <property type="match status" value="1"/>
</dbReference>
<dbReference type="Proteomes" id="UP000613740">
    <property type="component" value="Unassembled WGS sequence"/>
</dbReference>
<keyword evidence="1" id="KW-0378">Hydrolase</keyword>
<name>A0A835WM76_9CHLO</name>
<comment type="caution">
    <text evidence="4">The sequence shown here is derived from an EMBL/GenBank/DDBJ whole genome shotgun (WGS) entry which is preliminary data.</text>
</comment>
<evidence type="ECO:0000313" key="5">
    <source>
        <dbReference type="Proteomes" id="UP000613740"/>
    </source>
</evidence>
<dbReference type="GO" id="GO:0016791">
    <property type="term" value="F:phosphatase activity"/>
    <property type="evidence" value="ECO:0007669"/>
    <property type="project" value="UniProtKB-ARBA"/>
</dbReference>
<keyword evidence="5" id="KW-1185">Reference proteome</keyword>
<dbReference type="PROSITE" id="PS00383">
    <property type="entry name" value="TYR_PHOSPHATASE_1"/>
    <property type="match status" value="1"/>
</dbReference>
<evidence type="ECO:0000256" key="2">
    <source>
        <dbReference type="SAM" id="MobiDB-lite"/>
    </source>
</evidence>
<accession>A0A835WM76</accession>
<dbReference type="InterPro" id="IPR016130">
    <property type="entry name" value="Tyr_Pase_AS"/>
</dbReference>
<dbReference type="PANTHER" id="PTHR23339">
    <property type="entry name" value="TYROSINE SPECIFIC PROTEIN PHOSPHATASE AND DUAL SPECIFICITY PROTEIN PHOSPHATASE"/>
    <property type="match status" value="1"/>
</dbReference>
<dbReference type="InterPro" id="IPR029021">
    <property type="entry name" value="Prot-tyrosine_phosphatase-like"/>
</dbReference>
<dbReference type="Pfam" id="PF22784">
    <property type="entry name" value="PTP-SAK"/>
    <property type="match status" value="1"/>
</dbReference>
<organism evidence="4 5">
    <name type="scientific">Chlamydomonas schloesseri</name>
    <dbReference type="NCBI Taxonomy" id="2026947"/>
    <lineage>
        <taxon>Eukaryota</taxon>
        <taxon>Viridiplantae</taxon>
        <taxon>Chlorophyta</taxon>
        <taxon>core chlorophytes</taxon>
        <taxon>Chlorophyceae</taxon>
        <taxon>CS clade</taxon>
        <taxon>Chlamydomonadales</taxon>
        <taxon>Chlamydomonadaceae</taxon>
        <taxon>Chlamydomonas</taxon>
    </lineage>
</organism>
<protein>
    <recommendedName>
        <fullName evidence="3">Tyrosine specific protein phosphatases domain-containing protein</fullName>
    </recommendedName>
</protein>
<proteinExistence type="predicted"/>
<dbReference type="InterPro" id="IPR000387">
    <property type="entry name" value="Tyr_Pase_dom"/>
</dbReference>
<evidence type="ECO:0000256" key="1">
    <source>
        <dbReference type="ARBA" id="ARBA00022801"/>
    </source>
</evidence>
<dbReference type="CDD" id="cd14494">
    <property type="entry name" value="PTP_DSP_cys"/>
    <property type="match status" value="1"/>
</dbReference>
<feature type="compositionally biased region" description="Low complexity" evidence="2">
    <location>
        <begin position="298"/>
        <end position="312"/>
    </location>
</feature>
<dbReference type="PROSITE" id="PS50056">
    <property type="entry name" value="TYR_PHOSPHATASE_2"/>
    <property type="match status" value="1"/>
</dbReference>
<reference evidence="4" key="1">
    <citation type="journal article" date="2020" name="bioRxiv">
        <title>Comparative genomics of Chlamydomonas.</title>
        <authorList>
            <person name="Craig R.J."/>
            <person name="Hasan A.R."/>
            <person name="Ness R.W."/>
            <person name="Keightley P.D."/>
        </authorList>
    </citation>
    <scope>NUCLEOTIDE SEQUENCE</scope>
    <source>
        <strain evidence="4">CCAP 11/173</strain>
    </source>
</reference>
<sequence length="401" mass="41168">MLRSDAYPQLPPLPKLPAKEMAGPTPWSNWALPGRVIAGAYPASLDDAETEKILTTMLELGINTFVCLQAEVNINTPEHAWRAGHGLRPYIKDAQKILSKAHEQANPKITQQKIDFLHLPIIDGNVTTDSAMNRLAEDCMERILRGERLYIHCWGGHGRTGTLVAILLGRLYGLPYTNALRYTQAFHDARVYPQGVRSPQTPVQRAQVRRLLASQSAGSISTPASMAPAAARGVAPVRAPVSSSIGIGVGGKPLGSGVGGAGSILAGGAASGMGARQGVSGSAVTDGSRPGAAPSPLRARAGSSTNASASAGAAGGGLSRYGSRVGESPMRSSVAATDAAIRASQQDLLKAGGGGAAAADRLASDFARLQGPSAAGGLAAGRQGANAALPYVLANGRVKLR</sequence>
<dbReference type="EMBL" id="JAEHOD010000011">
    <property type="protein sequence ID" value="KAG2450359.1"/>
    <property type="molecule type" value="Genomic_DNA"/>
</dbReference>
<dbReference type="OrthoDB" id="2017893at2759"/>
<feature type="domain" description="Tyrosine specific protein phosphatases" evidence="3">
    <location>
        <begin position="130"/>
        <end position="190"/>
    </location>
</feature>